<organism evidence="2 3">
    <name type="scientific">Candidatus Manganitrophus noduliformans</name>
    <dbReference type="NCBI Taxonomy" id="2606439"/>
    <lineage>
        <taxon>Bacteria</taxon>
        <taxon>Pseudomonadati</taxon>
        <taxon>Nitrospirota</taxon>
        <taxon>Nitrospiria</taxon>
        <taxon>Candidatus Troglogloeales</taxon>
        <taxon>Candidatus Manganitrophaceae</taxon>
        <taxon>Candidatus Manganitrophus</taxon>
    </lineage>
</organism>
<accession>A0A7X6IDM1</accession>
<comment type="caution">
    <text evidence="2">The sequence shown here is derived from an EMBL/GenBank/DDBJ whole genome shotgun (WGS) entry which is preliminary data.</text>
</comment>
<keyword evidence="1" id="KW-1133">Transmembrane helix</keyword>
<evidence type="ECO:0000313" key="3">
    <source>
        <dbReference type="Proteomes" id="UP000534783"/>
    </source>
</evidence>
<dbReference type="EMBL" id="VTOW01000008">
    <property type="protein sequence ID" value="NKE73600.1"/>
    <property type="molecule type" value="Genomic_DNA"/>
</dbReference>
<name>A0A7X6IDM1_9BACT</name>
<evidence type="ECO:0000313" key="2">
    <source>
        <dbReference type="EMBL" id="NKE73600.1"/>
    </source>
</evidence>
<feature type="transmembrane region" description="Helical" evidence="1">
    <location>
        <begin position="75"/>
        <end position="94"/>
    </location>
</feature>
<protein>
    <submittedName>
        <fullName evidence="2">Uncharacterized protein</fullName>
    </submittedName>
</protein>
<evidence type="ECO:0000256" key="1">
    <source>
        <dbReference type="SAM" id="Phobius"/>
    </source>
</evidence>
<sequence>MVVLTSLFMIIGLASVHLFSQNLRVLDGVPRSRFLSLAGGMAVSFVLLRLLPALSEGQEAIEETTDRGSFYFLKDHVYIVALLSLVIFYGLERLAKGSRKRRREAGKEDTTSLKIFWLHISTFAVMNGLIGYLLLHNQERGLKTLLLFFIAMALKFIVNDHGLHADHKEKYDRIGRWILAAAVLLGWGIRYLHRFPQLAPVLLQAFLAGGVLLNVLKEELPEQRESRYWVFALGAIGYALLLLAF</sequence>
<keyword evidence="1" id="KW-0812">Transmembrane</keyword>
<proteinExistence type="predicted"/>
<keyword evidence="1" id="KW-0472">Membrane</keyword>
<feature type="transmembrane region" description="Helical" evidence="1">
    <location>
        <begin position="35"/>
        <end position="55"/>
    </location>
</feature>
<dbReference type="Proteomes" id="UP000534783">
    <property type="component" value="Unassembled WGS sequence"/>
</dbReference>
<gene>
    <name evidence="2" type="ORF">MNODULE_22850</name>
</gene>
<feature type="transmembrane region" description="Helical" evidence="1">
    <location>
        <begin position="141"/>
        <end position="158"/>
    </location>
</feature>
<feature type="transmembrane region" description="Helical" evidence="1">
    <location>
        <begin position="115"/>
        <end position="135"/>
    </location>
</feature>
<feature type="transmembrane region" description="Helical" evidence="1">
    <location>
        <begin position="228"/>
        <end position="244"/>
    </location>
</feature>
<keyword evidence="3" id="KW-1185">Reference proteome</keyword>
<feature type="transmembrane region" description="Helical" evidence="1">
    <location>
        <begin position="6"/>
        <end position="23"/>
    </location>
</feature>
<reference evidence="2 3" key="1">
    <citation type="journal article" date="2020" name="Nature">
        <title>Bacterial chemolithoautotrophy via manganese oxidation.</title>
        <authorList>
            <person name="Yu H."/>
            <person name="Leadbetter J.R."/>
        </authorList>
    </citation>
    <scope>NUCLEOTIDE SEQUENCE [LARGE SCALE GENOMIC DNA]</scope>
    <source>
        <strain evidence="2 3">Mn-1</strain>
    </source>
</reference>
<dbReference type="AlphaFoldDB" id="A0A7X6IDM1"/>
<feature type="transmembrane region" description="Helical" evidence="1">
    <location>
        <begin position="198"/>
        <end position="216"/>
    </location>
</feature>
<feature type="transmembrane region" description="Helical" evidence="1">
    <location>
        <begin position="174"/>
        <end position="192"/>
    </location>
</feature>